<comment type="caution">
    <text evidence="1">The sequence shown here is derived from an EMBL/GenBank/DDBJ whole genome shotgun (WGS) entry which is preliminary data.</text>
</comment>
<gene>
    <name evidence="1" type="ORF">NE237_032374</name>
</gene>
<proteinExistence type="predicted"/>
<reference evidence="1" key="1">
    <citation type="journal article" date="2023" name="Plant J.">
        <title>The genome of the king protea, Protea cynaroides.</title>
        <authorList>
            <person name="Chang J."/>
            <person name="Duong T.A."/>
            <person name="Schoeman C."/>
            <person name="Ma X."/>
            <person name="Roodt D."/>
            <person name="Barker N."/>
            <person name="Li Z."/>
            <person name="Van de Peer Y."/>
            <person name="Mizrachi E."/>
        </authorList>
    </citation>
    <scope>NUCLEOTIDE SEQUENCE</scope>
    <source>
        <tissue evidence="1">Young leaves</tissue>
    </source>
</reference>
<evidence type="ECO:0000313" key="2">
    <source>
        <dbReference type="Proteomes" id="UP001141806"/>
    </source>
</evidence>
<dbReference type="AlphaFoldDB" id="A0A9Q0R3E5"/>
<dbReference type="Proteomes" id="UP001141806">
    <property type="component" value="Unassembled WGS sequence"/>
</dbReference>
<protein>
    <submittedName>
        <fullName evidence="1">Uncharacterized protein</fullName>
    </submittedName>
</protein>
<dbReference type="EMBL" id="JAMYWD010000001">
    <property type="protein sequence ID" value="KAJ4981537.1"/>
    <property type="molecule type" value="Genomic_DNA"/>
</dbReference>
<name>A0A9Q0R3E5_9MAGN</name>
<organism evidence="1 2">
    <name type="scientific">Protea cynaroides</name>
    <dbReference type="NCBI Taxonomy" id="273540"/>
    <lineage>
        <taxon>Eukaryota</taxon>
        <taxon>Viridiplantae</taxon>
        <taxon>Streptophyta</taxon>
        <taxon>Embryophyta</taxon>
        <taxon>Tracheophyta</taxon>
        <taxon>Spermatophyta</taxon>
        <taxon>Magnoliopsida</taxon>
        <taxon>Proteales</taxon>
        <taxon>Proteaceae</taxon>
        <taxon>Protea</taxon>
    </lineage>
</organism>
<accession>A0A9Q0R3E5</accession>
<keyword evidence="2" id="KW-1185">Reference proteome</keyword>
<sequence>MIIEGLSQVTLHVSASLHYFLTIQSRLGQEQRVSIKYELLPVHYFFCSYLGHDLNRYSRCFEADQSHRVVYGCDPLLQCPLLPPRELESKIRGVIPTLRMLETAKFVDLSLLDSGGTSPVPVSIAYLNSWSSGGPPLIPLVSLPLTVPSNDSHLASLHSFLHPDPYERMSLARPDTFKSRYAPSVPFPSLTTVWPLLVLPPLFIDQYFILFTTFKTQPSQMLSFNCYLNSLASLYSLIPILLLLLPQSCLLQPFPRLACPLSPLWLFKQFRSLLQIWMQGTL</sequence>
<evidence type="ECO:0000313" key="1">
    <source>
        <dbReference type="EMBL" id="KAJ4981537.1"/>
    </source>
</evidence>